<dbReference type="RefSeq" id="WP_377715826.1">
    <property type="nucleotide sequence ID" value="NZ_JBHTJM010000009.1"/>
</dbReference>
<keyword evidence="2" id="KW-1185">Reference proteome</keyword>
<evidence type="ECO:0000313" key="2">
    <source>
        <dbReference type="Proteomes" id="UP001596997"/>
    </source>
</evidence>
<reference evidence="2" key="1">
    <citation type="journal article" date="2019" name="Int. J. Syst. Evol. Microbiol.">
        <title>The Global Catalogue of Microorganisms (GCM) 10K type strain sequencing project: providing services to taxonomists for standard genome sequencing and annotation.</title>
        <authorList>
            <consortium name="The Broad Institute Genomics Platform"/>
            <consortium name="The Broad Institute Genome Sequencing Center for Infectious Disease"/>
            <person name="Wu L."/>
            <person name="Ma J."/>
        </authorList>
    </citation>
    <scope>NUCLEOTIDE SEQUENCE [LARGE SCALE GENOMIC DNA]</scope>
    <source>
        <strain evidence="2">CCUG 62114</strain>
    </source>
</reference>
<sequence length="143" mass="17241">MKANNIKEKFYFKLNNNISEYSNLISNYSISPNNHFEVKYDLYISELKDFSSLFNLPFFRKPLLLFYLDKLCSVFYKFQGNQLEYLDKILKEFIPNELYITRVKSESIVYRLEEDLIIHVRYKDDDTTGLCMKNKQFHEDGLK</sequence>
<evidence type="ECO:0000313" key="1">
    <source>
        <dbReference type="EMBL" id="MFD0964277.1"/>
    </source>
</evidence>
<comment type="caution">
    <text evidence="1">The sequence shown here is derived from an EMBL/GenBank/DDBJ whole genome shotgun (WGS) entry which is preliminary data.</text>
</comment>
<dbReference type="Proteomes" id="UP001596997">
    <property type="component" value="Unassembled WGS sequence"/>
</dbReference>
<protein>
    <submittedName>
        <fullName evidence="1">Uncharacterized protein</fullName>
    </submittedName>
</protein>
<name>A0ABW3I453_9FLAO</name>
<accession>A0ABW3I453</accession>
<gene>
    <name evidence="1" type="ORF">ACFQ1O_09690</name>
</gene>
<proteinExistence type="predicted"/>
<organism evidence="1 2">
    <name type="scientific">Pseudofulvibacter geojedonensis</name>
    <dbReference type="NCBI Taxonomy" id="1123758"/>
    <lineage>
        <taxon>Bacteria</taxon>
        <taxon>Pseudomonadati</taxon>
        <taxon>Bacteroidota</taxon>
        <taxon>Flavobacteriia</taxon>
        <taxon>Flavobacteriales</taxon>
        <taxon>Flavobacteriaceae</taxon>
        <taxon>Pseudofulvibacter</taxon>
    </lineage>
</organism>
<dbReference type="EMBL" id="JBHTJM010000009">
    <property type="protein sequence ID" value="MFD0964277.1"/>
    <property type="molecule type" value="Genomic_DNA"/>
</dbReference>